<protein>
    <submittedName>
        <fullName evidence="2">Uncharacterized protein</fullName>
    </submittedName>
</protein>
<feature type="region of interest" description="Disordered" evidence="1">
    <location>
        <begin position="1"/>
        <end position="24"/>
    </location>
</feature>
<reference evidence="2 3" key="1">
    <citation type="submission" date="2020-02" db="EMBL/GenBank/DDBJ databases">
        <authorList>
            <person name="Ferguson B K."/>
        </authorList>
    </citation>
    <scope>NUCLEOTIDE SEQUENCE [LARGE SCALE GENOMIC DNA]</scope>
</reference>
<gene>
    <name evidence="2" type="ORF">TBRA_LOCUS1074</name>
</gene>
<evidence type="ECO:0000313" key="3">
    <source>
        <dbReference type="Proteomes" id="UP000479190"/>
    </source>
</evidence>
<sequence>MRVDSCGYNGTYTSSSSSSSSSSGSYIYIEAVDHTVFHRGEANFRQDFFLGDEPPPPVAKSSRRKKQPNKKRGKGRKKEYLGSFSADFLARLDASCPGKQRDSQPAVKPPRVKNARVQKSTKSDHGEAIDEEMQQRRRRLPAGLHRHRGRHQVYRRVRGRHVGLRARVPQRPWLLSLRVPPRLRAGPAG</sequence>
<dbReference type="EMBL" id="CADCXV010000225">
    <property type="protein sequence ID" value="CAB0028967.1"/>
    <property type="molecule type" value="Genomic_DNA"/>
</dbReference>
<keyword evidence="3" id="KW-1185">Reference proteome</keyword>
<accession>A0A6H5HYR2</accession>
<proteinExistence type="predicted"/>
<dbReference type="AlphaFoldDB" id="A0A6H5HYR2"/>
<dbReference type="Proteomes" id="UP000479190">
    <property type="component" value="Unassembled WGS sequence"/>
</dbReference>
<feature type="compositionally biased region" description="Basic residues" evidence="1">
    <location>
        <begin position="61"/>
        <end position="77"/>
    </location>
</feature>
<evidence type="ECO:0000256" key="1">
    <source>
        <dbReference type="SAM" id="MobiDB-lite"/>
    </source>
</evidence>
<organism evidence="2 3">
    <name type="scientific">Trichogramma brassicae</name>
    <dbReference type="NCBI Taxonomy" id="86971"/>
    <lineage>
        <taxon>Eukaryota</taxon>
        <taxon>Metazoa</taxon>
        <taxon>Ecdysozoa</taxon>
        <taxon>Arthropoda</taxon>
        <taxon>Hexapoda</taxon>
        <taxon>Insecta</taxon>
        <taxon>Pterygota</taxon>
        <taxon>Neoptera</taxon>
        <taxon>Endopterygota</taxon>
        <taxon>Hymenoptera</taxon>
        <taxon>Apocrita</taxon>
        <taxon>Proctotrupomorpha</taxon>
        <taxon>Chalcidoidea</taxon>
        <taxon>Trichogrammatidae</taxon>
        <taxon>Trichogramma</taxon>
    </lineage>
</organism>
<feature type="region of interest" description="Disordered" evidence="1">
    <location>
        <begin position="47"/>
        <end position="78"/>
    </location>
</feature>
<name>A0A6H5HYR2_9HYME</name>
<feature type="compositionally biased region" description="Basic residues" evidence="1">
    <location>
        <begin position="136"/>
        <end position="150"/>
    </location>
</feature>
<feature type="region of interest" description="Disordered" evidence="1">
    <location>
        <begin position="95"/>
        <end position="150"/>
    </location>
</feature>
<feature type="compositionally biased region" description="Low complexity" evidence="1">
    <location>
        <begin position="14"/>
        <end position="24"/>
    </location>
</feature>
<evidence type="ECO:0000313" key="2">
    <source>
        <dbReference type="EMBL" id="CAB0028967.1"/>
    </source>
</evidence>